<name>A0A9P4IN03_9PEZI</name>
<gene>
    <name evidence="2" type="ORF">NA57DRAFT_71772</name>
</gene>
<dbReference type="AlphaFoldDB" id="A0A9P4IN03"/>
<protein>
    <submittedName>
        <fullName evidence="2">Uncharacterized protein</fullName>
    </submittedName>
</protein>
<accession>A0A9P4IN03</accession>
<sequence length="140" mass="15426">MAVATNNGLVNLEDHEFKLLYSRREDRDDHLIARIVAIKDGVIDAKIEPLMDGEDQVQAFKALRKDVEIKLDRLLQQIPDRNFTAAGPSTTSTTDATNAANTTTSTSENQPRRPRRSGTGAVEAPPAYESTDVDMTARKS</sequence>
<feature type="compositionally biased region" description="Low complexity" evidence="1">
    <location>
        <begin position="84"/>
        <end position="107"/>
    </location>
</feature>
<comment type="caution">
    <text evidence="2">The sequence shown here is derived from an EMBL/GenBank/DDBJ whole genome shotgun (WGS) entry which is preliminary data.</text>
</comment>
<reference evidence="2" key="1">
    <citation type="journal article" date="2020" name="Stud. Mycol.">
        <title>101 Dothideomycetes genomes: a test case for predicting lifestyles and emergence of pathogens.</title>
        <authorList>
            <person name="Haridas S."/>
            <person name="Albert R."/>
            <person name="Binder M."/>
            <person name="Bloem J."/>
            <person name="Labutti K."/>
            <person name="Salamov A."/>
            <person name="Andreopoulos B."/>
            <person name="Baker S."/>
            <person name="Barry K."/>
            <person name="Bills G."/>
            <person name="Bluhm B."/>
            <person name="Cannon C."/>
            <person name="Castanera R."/>
            <person name="Culley D."/>
            <person name="Daum C."/>
            <person name="Ezra D."/>
            <person name="Gonzalez J."/>
            <person name="Henrissat B."/>
            <person name="Kuo A."/>
            <person name="Liang C."/>
            <person name="Lipzen A."/>
            <person name="Lutzoni F."/>
            <person name="Magnuson J."/>
            <person name="Mondo S."/>
            <person name="Nolan M."/>
            <person name="Ohm R."/>
            <person name="Pangilinan J."/>
            <person name="Park H.-J."/>
            <person name="Ramirez L."/>
            <person name="Alfaro M."/>
            <person name="Sun H."/>
            <person name="Tritt A."/>
            <person name="Yoshinaga Y."/>
            <person name="Zwiers L.-H."/>
            <person name="Turgeon B."/>
            <person name="Goodwin S."/>
            <person name="Spatafora J."/>
            <person name="Crous P."/>
            <person name="Grigoriev I."/>
        </authorList>
    </citation>
    <scope>NUCLEOTIDE SEQUENCE</scope>
    <source>
        <strain evidence="2">CBS 133067</strain>
    </source>
</reference>
<dbReference type="Proteomes" id="UP000799772">
    <property type="component" value="Unassembled WGS sequence"/>
</dbReference>
<feature type="region of interest" description="Disordered" evidence="1">
    <location>
        <begin position="80"/>
        <end position="140"/>
    </location>
</feature>
<evidence type="ECO:0000313" key="2">
    <source>
        <dbReference type="EMBL" id="KAF2102787.1"/>
    </source>
</evidence>
<proteinExistence type="predicted"/>
<keyword evidence="3" id="KW-1185">Reference proteome</keyword>
<dbReference type="EMBL" id="ML978122">
    <property type="protein sequence ID" value="KAF2102787.1"/>
    <property type="molecule type" value="Genomic_DNA"/>
</dbReference>
<organism evidence="2 3">
    <name type="scientific">Rhizodiscina lignyota</name>
    <dbReference type="NCBI Taxonomy" id="1504668"/>
    <lineage>
        <taxon>Eukaryota</taxon>
        <taxon>Fungi</taxon>
        <taxon>Dikarya</taxon>
        <taxon>Ascomycota</taxon>
        <taxon>Pezizomycotina</taxon>
        <taxon>Dothideomycetes</taxon>
        <taxon>Pleosporomycetidae</taxon>
        <taxon>Aulographales</taxon>
        <taxon>Rhizodiscinaceae</taxon>
        <taxon>Rhizodiscina</taxon>
    </lineage>
</organism>
<evidence type="ECO:0000256" key="1">
    <source>
        <dbReference type="SAM" id="MobiDB-lite"/>
    </source>
</evidence>
<evidence type="ECO:0000313" key="3">
    <source>
        <dbReference type="Proteomes" id="UP000799772"/>
    </source>
</evidence>
<dbReference type="OrthoDB" id="3649684at2759"/>